<reference evidence="8 9" key="1">
    <citation type="submission" date="2024-09" db="EMBL/GenBank/DDBJ databases">
        <authorList>
            <person name="Sun Q."/>
            <person name="Mori K."/>
        </authorList>
    </citation>
    <scope>NUCLEOTIDE SEQUENCE [LARGE SCALE GENOMIC DNA]</scope>
    <source>
        <strain evidence="8 9">TBRC 5777</strain>
    </source>
</reference>
<accession>A0ABV6JRG6</accession>
<dbReference type="PANTHER" id="PTHR35005:SF1">
    <property type="entry name" value="2-AMINO-5-FORMYLAMINO-6-RIBOSYLAMINOPYRIMIDIN-4(3H)-ONE 5'-MONOPHOSPHATE DEFORMYLASE"/>
    <property type="match status" value="1"/>
</dbReference>
<gene>
    <name evidence="8" type="ORF">ACFFGY_08720</name>
</gene>
<comment type="cofactor">
    <cofactor evidence="1">
        <name>Zn(2+)</name>
        <dbReference type="ChEBI" id="CHEBI:29105"/>
    </cofactor>
</comment>
<evidence type="ECO:0000256" key="3">
    <source>
        <dbReference type="ARBA" id="ARBA00022801"/>
    </source>
</evidence>
<comment type="caution">
    <text evidence="8">The sequence shown here is derived from an EMBL/GenBank/DDBJ whole genome shotgun (WGS) entry which is preliminary data.</text>
</comment>
<keyword evidence="9" id="KW-1185">Reference proteome</keyword>
<dbReference type="InterPro" id="IPR024087">
    <property type="entry name" value="Creatininase-like_sf"/>
</dbReference>
<keyword evidence="7" id="KW-0732">Signal</keyword>
<sequence>MTSASSRRHASLLLALLLAAPLLAAPPAAAQAPDTVRIEQLTWTEVRDATRAGRTTVIIPVGGTEQSGPFIAVGKHNARAAVLSERIARQLGNALVAPVIAYVPEGNTSPPSSHMRFPGTISIPADAFERMVEGAAESFAAHGFTDVVLIGDHGGYQSNLRHVAETLNRRWNNGRARAHYISQYYGAIETSFAPALKARGLGADIGTHADLMDTALTLATAPDLVRSRELQSAPKPGTADGVYGGDPRPATAELGRLGTEAIVAQTVAAIRQATAKRP</sequence>
<evidence type="ECO:0000313" key="8">
    <source>
        <dbReference type="EMBL" id="MFC0408326.1"/>
    </source>
</evidence>
<organism evidence="8 9">
    <name type="scientific">Roseomonas elaeocarpi</name>
    <dbReference type="NCBI Taxonomy" id="907779"/>
    <lineage>
        <taxon>Bacteria</taxon>
        <taxon>Pseudomonadati</taxon>
        <taxon>Pseudomonadota</taxon>
        <taxon>Alphaproteobacteria</taxon>
        <taxon>Acetobacterales</taxon>
        <taxon>Roseomonadaceae</taxon>
        <taxon>Roseomonas</taxon>
    </lineage>
</organism>
<evidence type="ECO:0000256" key="4">
    <source>
        <dbReference type="ARBA" id="ARBA00022833"/>
    </source>
</evidence>
<dbReference type="PANTHER" id="PTHR35005">
    <property type="entry name" value="3-DEHYDRO-SCYLLO-INOSOSE HYDROLASE"/>
    <property type="match status" value="1"/>
</dbReference>
<dbReference type="InterPro" id="IPR003785">
    <property type="entry name" value="Creatininase/forma_Hydrolase"/>
</dbReference>
<feature type="signal peptide" evidence="7">
    <location>
        <begin position="1"/>
        <end position="24"/>
    </location>
</feature>
<feature type="chain" id="PRO_5046397963" evidence="7">
    <location>
        <begin position="25"/>
        <end position="278"/>
    </location>
</feature>
<keyword evidence="3" id="KW-0378">Hydrolase</keyword>
<evidence type="ECO:0000256" key="1">
    <source>
        <dbReference type="ARBA" id="ARBA00001947"/>
    </source>
</evidence>
<comment type="similarity">
    <text evidence="5">Belongs to the creatininase superfamily.</text>
</comment>
<keyword evidence="2" id="KW-0479">Metal-binding</keyword>
<dbReference type="RefSeq" id="WP_377044084.1">
    <property type="nucleotide sequence ID" value="NZ_JBHLUN010000006.1"/>
</dbReference>
<evidence type="ECO:0000256" key="7">
    <source>
        <dbReference type="SAM" id="SignalP"/>
    </source>
</evidence>
<evidence type="ECO:0000256" key="2">
    <source>
        <dbReference type="ARBA" id="ARBA00022723"/>
    </source>
</evidence>
<name>A0ABV6JRG6_9PROT</name>
<evidence type="ECO:0000256" key="6">
    <source>
        <dbReference type="SAM" id="MobiDB-lite"/>
    </source>
</evidence>
<dbReference type="Proteomes" id="UP001589865">
    <property type="component" value="Unassembled WGS sequence"/>
</dbReference>
<keyword evidence="4" id="KW-0862">Zinc</keyword>
<proteinExistence type="inferred from homology"/>
<dbReference type="EMBL" id="JBHLUN010000006">
    <property type="protein sequence ID" value="MFC0408326.1"/>
    <property type="molecule type" value="Genomic_DNA"/>
</dbReference>
<dbReference type="Pfam" id="PF02633">
    <property type="entry name" value="Creatininase"/>
    <property type="match status" value="1"/>
</dbReference>
<feature type="region of interest" description="Disordered" evidence="6">
    <location>
        <begin position="228"/>
        <end position="250"/>
    </location>
</feature>
<dbReference type="SUPFAM" id="SSF102215">
    <property type="entry name" value="Creatininase"/>
    <property type="match status" value="1"/>
</dbReference>
<evidence type="ECO:0000313" key="9">
    <source>
        <dbReference type="Proteomes" id="UP001589865"/>
    </source>
</evidence>
<dbReference type="Gene3D" id="3.40.50.10310">
    <property type="entry name" value="Creatininase"/>
    <property type="match status" value="1"/>
</dbReference>
<evidence type="ECO:0000256" key="5">
    <source>
        <dbReference type="ARBA" id="ARBA00024029"/>
    </source>
</evidence>
<protein>
    <submittedName>
        <fullName evidence="8">Creatininase family protein</fullName>
    </submittedName>
</protein>